<reference evidence="3" key="1">
    <citation type="submission" date="2021-01" db="UniProtKB">
        <authorList>
            <consortium name="EnsemblMetazoa"/>
        </authorList>
    </citation>
    <scope>IDENTIFICATION</scope>
</reference>
<feature type="compositionally biased region" description="Polar residues" evidence="1">
    <location>
        <begin position="486"/>
        <end position="500"/>
    </location>
</feature>
<evidence type="ECO:0000313" key="3">
    <source>
        <dbReference type="EnsemblMetazoa" id="CLYHEMP016653.1"/>
    </source>
</evidence>
<protein>
    <recommendedName>
        <fullName evidence="2">C-type lectin domain-containing protein</fullName>
    </recommendedName>
</protein>
<feature type="region of interest" description="Disordered" evidence="1">
    <location>
        <begin position="438"/>
        <end position="582"/>
    </location>
</feature>
<dbReference type="SUPFAM" id="SSF56436">
    <property type="entry name" value="C-type lectin-like"/>
    <property type="match status" value="1"/>
</dbReference>
<name>A0A7M5X432_9CNID</name>
<dbReference type="PANTHER" id="PTHR22803">
    <property type="entry name" value="MANNOSE, PHOSPHOLIPASE, LECTIN RECEPTOR RELATED"/>
    <property type="match status" value="1"/>
</dbReference>
<feature type="compositionally biased region" description="Polar residues" evidence="1">
    <location>
        <begin position="370"/>
        <end position="397"/>
    </location>
</feature>
<dbReference type="Gene3D" id="3.10.100.10">
    <property type="entry name" value="Mannose-Binding Protein A, subunit A"/>
    <property type="match status" value="1"/>
</dbReference>
<dbReference type="PROSITE" id="PS50041">
    <property type="entry name" value="C_TYPE_LECTIN_2"/>
    <property type="match status" value="1"/>
</dbReference>
<sequence length="602" mass="68588">MFRYFVYMSVYFSSFDWSIQRHIVMASITTQSTTNTPWNTEGCDVDWYRFKESCYLPYKQEQYHNDASKICQKHSATLATILDEQENQFIKALANQFLSYGESWLGLVRSDRLSTIFKWADGQQVSYERWMFNKPSIGDGDCVQLISSGFWTNINCYNRFSFICKKDKNLPPAEDNLDLILNISIPLSCVFIMFCFVAFLCFKSYKELQEIKQDNLDGKPFELIQAAMILPITKTPDLLTSNGKNLWKSALERLKAEQIKNNPLNEPHTFLARGSLSSIVDAARKNGQIGGNRAANMNTDNSFADIVNSLMSKRRDTTFQGGLMGFPIIENPNVPKIAVDSPEHDKLNKDAETISQSTNNSRQETDPNFDFSSNASTESLDSNHNPKPRDQSYSSDDNSADENTDTLKNHQSKSYKPNTKKFVEVVVELYDVHEKLKHKTTTNVKRRESHGESCPNSNHGKRNYRPDNKRNSVNSIQDTKCKRESVNCTSDTKRVSLNSKPNDHRDSVFYRPDIVPNTIKSRPSQNSTSSIGTSDSNSSLSNDGTNSDILSTKQFRDSIRKESEKRKEQYFPNSPEKKLPPVDYNSIPFKSNVADYTTVTLV</sequence>
<dbReference type="InterPro" id="IPR016186">
    <property type="entry name" value="C-type_lectin-like/link_sf"/>
</dbReference>
<evidence type="ECO:0000259" key="2">
    <source>
        <dbReference type="PROSITE" id="PS50041"/>
    </source>
</evidence>
<dbReference type="InterPro" id="IPR001304">
    <property type="entry name" value="C-type_lectin-like"/>
</dbReference>
<feature type="domain" description="C-type lectin" evidence="2">
    <location>
        <begin position="50"/>
        <end position="165"/>
    </location>
</feature>
<dbReference type="Pfam" id="PF00059">
    <property type="entry name" value="Lectin_C"/>
    <property type="match status" value="1"/>
</dbReference>
<dbReference type="EnsemblMetazoa" id="CLYHEMT016653.1">
    <property type="protein sequence ID" value="CLYHEMP016653.1"/>
    <property type="gene ID" value="CLYHEMG016653"/>
</dbReference>
<accession>A0A7M5X432</accession>
<dbReference type="CDD" id="cd00037">
    <property type="entry name" value="CLECT"/>
    <property type="match status" value="1"/>
</dbReference>
<dbReference type="RefSeq" id="XP_066918709.1">
    <property type="nucleotide sequence ID" value="XM_067062608.1"/>
</dbReference>
<organism evidence="3 4">
    <name type="scientific">Clytia hemisphaerica</name>
    <dbReference type="NCBI Taxonomy" id="252671"/>
    <lineage>
        <taxon>Eukaryota</taxon>
        <taxon>Metazoa</taxon>
        <taxon>Cnidaria</taxon>
        <taxon>Hydrozoa</taxon>
        <taxon>Hydroidolina</taxon>
        <taxon>Leptothecata</taxon>
        <taxon>Obeliida</taxon>
        <taxon>Clytiidae</taxon>
        <taxon>Clytia</taxon>
    </lineage>
</organism>
<evidence type="ECO:0000313" key="4">
    <source>
        <dbReference type="Proteomes" id="UP000594262"/>
    </source>
</evidence>
<proteinExistence type="predicted"/>
<dbReference type="Proteomes" id="UP000594262">
    <property type="component" value="Unplaced"/>
</dbReference>
<feature type="compositionally biased region" description="Basic and acidic residues" evidence="1">
    <location>
        <begin position="554"/>
        <end position="580"/>
    </location>
</feature>
<dbReference type="GeneID" id="136806032"/>
<dbReference type="InterPro" id="IPR016187">
    <property type="entry name" value="CTDL_fold"/>
</dbReference>
<dbReference type="OrthoDB" id="441660at2759"/>
<evidence type="ECO:0000256" key="1">
    <source>
        <dbReference type="SAM" id="MobiDB-lite"/>
    </source>
</evidence>
<dbReference type="SMART" id="SM00034">
    <property type="entry name" value="CLECT"/>
    <property type="match status" value="1"/>
</dbReference>
<dbReference type="InterPro" id="IPR050111">
    <property type="entry name" value="C-type_lectin/snaclec_domain"/>
</dbReference>
<dbReference type="AlphaFoldDB" id="A0A7M5X432"/>
<feature type="compositionally biased region" description="Low complexity" evidence="1">
    <location>
        <begin position="524"/>
        <end position="548"/>
    </location>
</feature>
<keyword evidence="4" id="KW-1185">Reference proteome</keyword>
<feature type="region of interest" description="Disordered" evidence="1">
    <location>
        <begin position="354"/>
        <end position="415"/>
    </location>
</feature>